<dbReference type="PATRIC" id="fig|1348662.3.peg.477"/>
<evidence type="ECO:0000256" key="9">
    <source>
        <dbReference type="SAM" id="MobiDB-lite"/>
    </source>
</evidence>
<keyword evidence="13" id="KW-1185">Reference proteome</keyword>
<feature type="transmembrane region" description="Helical" evidence="10">
    <location>
        <begin position="129"/>
        <end position="150"/>
    </location>
</feature>
<keyword evidence="6 10" id="KW-1133">Transmembrane helix</keyword>
<dbReference type="HOGENOM" id="CLU_005126_0_0_11"/>
<dbReference type="Pfam" id="PF00999">
    <property type="entry name" value="Na_H_Exchanger"/>
    <property type="match status" value="1"/>
</dbReference>
<evidence type="ECO:0000256" key="3">
    <source>
        <dbReference type="ARBA" id="ARBA00022448"/>
    </source>
</evidence>
<evidence type="ECO:0000256" key="10">
    <source>
        <dbReference type="SAM" id="Phobius"/>
    </source>
</evidence>
<accession>U3GW21</accession>
<dbReference type="AlphaFoldDB" id="U3GW21"/>
<dbReference type="InterPro" id="IPR038770">
    <property type="entry name" value="Na+/solute_symporter_sf"/>
</dbReference>
<keyword evidence="8 10" id="KW-0472">Membrane</keyword>
<feature type="transmembrane region" description="Helical" evidence="10">
    <location>
        <begin position="237"/>
        <end position="266"/>
    </location>
</feature>
<reference evidence="12 13" key="1">
    <citation type="journal article" date="2013" name="Genome Announc.">
        <title>Whole-Genome Sequence of the Clinical Strain Corynebacterium argentoratense DSM 44202, Isolated from a Human Throat Specimen.</title>
        <authorList>
            <person name="Bomholt C."/>
            <person name="Glaub A."/>
            <person name="Gravermann K."/>
            <person name="Albersmeier A."/>
            <person name="Brinkrolf K."/>
            <person name="Ruckert C."/>
            <person name="Tauch A."/>
        </authorList>
    </citation>
    <scope>NUCLEOTIDE SEQUENCE [LARGE SCALE GENOMIC DNA]</scope>
    <source>
        <strain evidence="12">DSM 44202</strain>
    </source>
</reference>
<dbReference type="STRING" id="1348662.CARG_02405"/>
<evidence type="ECO:0000256" key="1">
    <source>
        <dbReference type="ARBA" id="ARBA00004141"/>
    </source>
</evidence>
<name>U3GW21_9CORY</name>
<feature type="transmembrane region" description="Helical" evidence="10">
    <location>
        <begin position="312"/>
        <end position="332"/>
    </location>
</feature>
<evidence type="ECO:0000256" key="7">
    <source>
        <dbReference type="ARBA" id="ARBA00023065"/>
    </source>
</evidence>
<feature type="compositionally biased region" description="Basic and acidic residues" evidence="9">
    <location>
        <begin position="471"/>
        <end position="483"/>
    </location>
</feature>
<feature type="transmembrane region" description="Helical" evidence="10">
    <location>
        <begin position="47"/>
        <end position="67"/>
    </location>
</feature>
<dbReference type="PANTHER" id="PTHR43562:SF1">
    <property type="entry name" value="NA(+)_H(+) ANTIPORTER YJBQ-RELATED"/>
    <property type="match status" value="1"/>
</dbReference>
<gene>
    <name evidence="12" type="ORF">CARG_02405</name>
</gene>
<evidence type="ECO:0000256" key="6">
    <source>
        <dbReference type="ARBA" id="ARBA00022989"/>
    </source>
</evidence>
<dbReference type="EMBL" id="CP006365">
    <property type="protein sequence ID" value="AGU14643.1"/>
    <property type="molecule type" value="Genomic_DNA"/>
</dbReference>
<dbReference type="Proteomes" id="UP000016943">
    <property type="component" value="Chromosome"/>
</dbReference>
<feature type="transmembrane region" description="Helical" evidence="10">
    <location>
        <begin position="104"/>
        <end position="123"/>
    </location>
</feature>
<evidence type="ECO:0000256" key="8">
    <source>
        <dbReference type="ARBA" id="ARBA00023136"/>
    </source>
</evidence>
<evidence type="ECO:0000256" key="5">
    <source>
        <dbReference type="ARBA" id="ARBA00022692"/>
    </source>
</evidence>
<evidence type="ECO:0000256" key="4">
    <source>
        <dbReference type="ARBA" id="ARBA00022449"/>
    </source>
</evidence>
<organism evidence="12 13">
    <name type="scientific">Corynebacterium argentoratense DSM 44202</name>
    <dbReference type="NCBI Taxonomy" id="1348662"/>
    <lineage>
        <taxon>Bacteria</taxon>
        <taxon>Bacillati</taxon>
        <taxon>Actinomycetota</taxon>
        <taxon>Actinomycetes</taxon>
        <taxon>Mycobacteriales</taxon>
        <taxon>Corynebacteriaceae</taxon>
        <taxon>Corynebacterium</taxon>
    </lineage>
</organism>
<feature type="transmembrane region" description="Helical" evidence="10">
    <location>
        <begin position="162"/>
        <end position="183"/>
    </location>
</feature>
<sequence length="483" mass="50114">MAVMPDIAYMASGEAANVDVILSMMWIAIAALASPLLSFLTGKRVPGVVFMLVLGVIIGPEVLGLASSDGSNALLRELGLGMLFLLAGWEIDPDSIHGKQGRRAAVTWIVSLLAAFGAALIVFGNRDVLTSVVMAIAVSSTAMGTLLPVIKTAGVADSPVGRGVLVHGAVGELGPVFAMALLLSTRATWLTLVILVLFMGGAIVVALVPRSVSLLVPWVGRAVRDGASHTSQTIMRAVIVLLTLLMAMAAVFELDVVLGAFAAGIILRALVPVRARKTVEARLDVLGYGLLIPVFFISSGMAIDVSSVFSSLWIVVLAVVVILGARGVPIFLAERFTDTGSGIVGLRDQLQLSLYSATGLPIIVAVTEIALQRDLIAERLASVLVSAGAVTVLLFPLMAVWVANFVPGPQSDDAGDDGDDAASGTDAAQVSGDADDAPVEAHRQAGADNEETAAPKRRTSSTVDDEEITLDDDHPSSLKNSAD</sequence>
<dbReference type="InterPro" id="IPR006153">
    <property type="entry name" value="Cation/H_exchanger_TM"/>
</dbReference>
<comment type="subcellular location">
    <subcellularLocation>
        <location evidence="1">Membrane</location>
        <topology evidence="1">Multi-pass membrane protein</topology>
    </subcellularLocation>
</comment>
<dbReference type="Gene3D" id="1.20.1530.20">
    <property type="match status" value="1"/>
</dbReference>
<evidence type="ECO:0000256" key="2">
    <source>
        <dbReference type="ARBA" id="ARBA00005551"/>
    </source>
</evidence>
<evidence type="ECO:0000313" key="13">
    <source>
        <dbReference type="Proteomes" id="UP000016943"/>
    </source>
</evidence>
<keyword evidence="4" id="KW-0050">Antiport</keyword>
<keyword evidence="3" id="KW-0813">Transport</keyword>
<dbReference type="PANTHER" id="PTHR43562">
    <property type="entry name" value="NAPA-TYPE SODIUM/HYDROGEN ANTIPORTER"/>
    <property type="match status" value="1"/>
</dbReference>
<dbReference type="GO" id="GO:1902600">
    <property type="term" value="P:proton transmembrane transport"/>
    <property type="evidence" value="ECO:0007669"/>
    <property type="project" value="InterPro"/>
</dbReference>
<protein>
    <recommendedName>
        <fullName evidence="11">Cation/H+ exchanger transmembrane domain-containing protein</fullName>
    </recommendedName>
</protein>
<evidence type="ECO:0000259" key="11">
    <source>
        <dbReference type="Pfam" id="PF00999"/>
    </source>
</evidence>
<dbReference type="GO" id="GO:0015297">
    <property type="term" value="F:antiporter activity"/>
    <property type="evidence" value="ECO:0007669"/>
    <property type="project" value="UniProtKB-KW"/>
</dbReference>
<dbReference type="eggNOG" id="COG0475">
    <property type="taxonomic scope" value="Bacteria"/>
</dbReference>
<feature type="region of interest" description="Disordered" evidence="9">
    <location>
        <begin position="411"/>
        <end position="483"/>
    </location>
</feature>
<keyword evidence="7" id="KW-0406">Ion transport</keyword>
<dbReference type="GO" id="GO:0016020">
    <property type="term" value="C:membrane"/>
    <property type="evidence" value="ECO:0007669"/>
    <property type="project" value="UniProtKB-SubCell"/>
</dbReference>
<comment type="similarity">
    <text evidence="2">Belongs to the monovalent cation:proton antiporter 2 (CPA2) transporter (TC 2.A.37) family.</text>
</comment>
<proteinExistence type="inferred from homology"/>
<feature type="transmembrane region" description="Helical" evidence="10">
    <location>
        <begin position="383"/>
        <end position="403"/>
    </location>
</feature>
<dbReference type="KEGG" id="caz:CARG_02405"/>
<feature type="transmembrane region" description="Helical" evidence="10">
    <location>
        <begin position="20"/>
        <end position="40"/>
    </location>
</feature>
<evidence type="ECO:0000313" key="12">
    <source>
        <dbReference type="EMBL" id="AGU14643.1"/>
    </source>
</evidence>
<keyword evidence="5 10" id="KW-0812">Transmembrane</keyword>
<feature type="transmembrane region" description="Helical" evidence="10">
    <location>
        <begin position="286"/>
        <end position="305"/>
    </location>
</feature>
<feature type="transmembrane region" description="Helical" evidence="10">
    <location>
        <begin position="189"/>
        <end position="216"/>
    </location>
</feature>
<feature type="domain" description="Cation/H+ exchanger transmembrane" evidence="11">
    <location>
        <begin position="29"/>
        <end position="401"/>
    </location>
</feature>